<dbReference type="Gramene" id="OGLUM09G04980.1">
    <property type="protein sequence ID" value="OGLUM09G04980.1"/>
    <property type="gene ID" value="OGLUM09G04980"/>
</dbReference>
<protein>
    <submittedName>
        <fullName evidence="2">Uncharacterized protein</fullName>
    </submittedName>
</protein>
<dbReference type="EnsemblPlants" id="OGLUM09G04980.1">
    <property type="protein sequence ID" value="OGLUM09G04980.1"/>
    <property type="gene ID" value="OGLUM09G04980"/>
</dbReference>
<proteinExistence type="predicted"/>
<reference evidence="2" key="1">
    <citation type="submission" date="2015-04" db="UniProtKB">
        <authorList>
            <consortium name="EnsemblPlants"/>
        </authorList>
    </citation>
    <scope>IDENTIFICATION</scope>
</reference>
<accession>A0A0E0B0Y4</accession>
<organism evidence="2">
    <name type="scientific">Oryza glumipatula</name>
    <dbReference type="NCBI Taxonomy" id="40148"/>
    <lineage>
        <taxon>Eukaryota</taxon>
        <taxon>Viridiplantae</taxon>
        <taxon>Streptophyta</taxon>
        <taxon>Embryophyta</taxon>
        <taxon>Tracheophyta</taxon>
        <taxon>Spermatophyta</taxon>
        <taxon>Magnoliopsida</taxon>
        <taxon>Liliopsida</taxon>
        <taxon>Poales</taxon>
        <taxon>Poaceae</taxon>
        <taxon>BOP clade</taxon>
        <taxon>Oryzoideae</taxon>
        <taxon>Oryzeae</taxon>
        <taxon>Oryzinae</taxon>
        <taxon>Oryza</taxon>
    </lineage>
</organism>
<keyword evidence="3" id="KW-1185">Reference proteome</keyword>
<name>A0A0E0B0Y4_9ORYZ</name>
<evidence type="ECO:0000256" key="1">
    <source>
        <dbReference type="SAM" id="MobiDB-lite"/>
    </source>
</evidence>
<sequence length="215" mass="24522">MPNSPWKQLYITTNKEEENDDDMTFDTHVVVAATIARETLDNEVDNDHGHSCNVNGFPRKPDSNKGLPSEEEDDDEGKGDNLSDRIATLVPNHALGLLLDDDHDWPLLHHDPRHLCMVLHYVLHYISYPECHTEKTNDGLDDYDDVEHMLLILSNAYPVEVGEAPKVLTEASLQYFLVQVMNELGYKFTLPDPYLDRRLQAPLHTSIFVRSNTNS</sequence>
<reference evidence="2" key="2">
    <citation type="submission" date="2018-05" db="EMBL/GenBank/DDBJ databases">
        <title>OgluRS3 (Oryza glumaepatula Reference Sequence Version 3).</title>
        <authorList>
            <person name="Zhang J."/>
            <person name="Kudrna D."/>
            <person name="Lee S."/>
            <person name="Talag J."/>
            <person name="Welchert J."/>
            <person name="Wing R.A."/>
        </authorList>
    </citation>
    <scope>NUCLEOTIDE SEQUENCE [LARGE SCALE GENOMIC DNA]</scope>
</reference>
<dbReference type="Proteomes" id="UP000026961">
    <property type="component" value="Chromosome 9"/>
</dbReference>
<evidence type="ECO:0000313" key="3">
    <source>
        <dbReference type="Proteomes" id="UP000026961"/>
    </source>
</evidence>
<evidence type="ECO:0000313" key="2">
    <source>
        <dbReference type="EnsemblPlants" id="OGLUM09G04980.1"/>
    </source>
</evidence>
<dbReference type="AlphaFoldDB" id="A0A0E0B0Y4"/>
<feature type="region of interest" description="Disordered" evidence="1">
    <location>
        <begin position="41"/>
        <end position="83"/>
    </location>
</feature>
<dbReference type="HOGENOM" id="CLU_121173_0_0_1"/>